<dbReference type="CDD" id="cd09891">
    <property type="entry name" value="NGN_Bact_1"/>
    <property type="match status" value="1"/>
</dbReference>
<dbReference type="CDD" id="cd06091">
    <property type="entry name" value="KOW_NusG"/>
    <property type="match status" value="1"/>
</dbReference>
<name>A0A448TH73_9CORY</name>
<dbReference type="InterPro" id="IPR006645">
    <property type="entry name" value="NGN-like_dom"/>
</dbReference>
<feature type="compositionally biased region" description="Low complexity" evidence="4">
    <location>
        <begin position="44"/>
        <end position="66"/>
    </location>
</feature>
<protein>
    <recommendedName>
        <fullName evidence="1 2">Transcription termination/antitermination protein NusG</fullName>
    </recommendedName>
</protein>
<dbReference type="GO" id="GO:0032784">
    <property type="term" value="P:regulation of DNA-templated transcription elongation"/>
    <property type="evidence" value="ECO:0007669"/>
    <property type="project" value="InterPro"/>
</dbReference>
<dbReference type="InterPro" id="IPR015869">
    <property type="entry name" value="Transcrpt_antiterm_NusG_bac_CS"/>
</dbReference>
<evidence type="ECO:0000313" key="5">
    <source>
        <dbReference type="EMBL" id="SPW24182.1"/>
    </source>
</evidence>
<accession>A0A448TH73</accession>
<dbReference type="InterPro" id="IPR043425">
    <property type="entry name" value="NusG-like"/>
</dbReference>
<dbReference type="PANTHER" id="PTHR30265">
    <property type="entry name" value="RHO-INTERACTING TRANSCRIPTION TERMINATION FACTOR NUSG"/>
    <property type="match status" value="1"/>
</dbReference>
<feature type="compositionally biased region" description="Low complexity" evidence="4">
    <location>
        <begin position="24"/>
        <end position="35"/>
    </location>
</feature>
<dbReference type="GO" id="GO:0006354">
    <property type="term" value="P:DNA-templated transcription elongation"/>
    <property type="evidence" value="ECO:0007669"/>
    <property type="project" value="UniProtKB-UniRule"/>
</dbReference>
<dbReference type="GO" id="GO:0031564">
    <property type="term" value="P:transcription antitermination"/>
    <property type="evidence" value="ECO:0007669"/>
    <property type="project" value="UniProtKB-UniRule"/>
</dbReference>
<dbReference type="SMART" id="SM00738">
    <property type="entry name" value="NGN"/>
    <property type="match status" value="1"/>
</dbReference>
<dbReference type="PANTHER" id="PTHR30265:SF2">
    <property type="entry name" value="TRANSCRIPTION TERMINATION_ANTITERMINATION PROTEIN NUSG"/>
    <property type="match status" value="1"/>
</dbReference>
<dbReference type="RefSeq" id="WP_005524422.1">
    <property type="nucleotide sequence ID" value="NZ_CAUUEQ010000054.1"/>
</dbReference>
<evidence type="ECO:0000313" key="6">
    <source>
        <dbReference type="Proteomes" id="UP000249886"/>
    </source>
</evidence>
<evidence type="ECO:0000256" key="2">
    <source>
        <dbReference type="NCBIfam" id="TIGR00922"/>
    </source>
</evidence>
<dbReference type="AlphaFoldDB" id="A0A448TH73"/>
<dbReference type="PROSITE" id="PS01014">
    <property type="entry name" value="NUSG"/>
    <property type="match status" value="1"/>
</dbReference>
<keyword evidence="1 3" id="KW-0804">Transcription</keyword>
<keyword evidence="1 3" id="KW-0889">Transcription antitermination</keyword>
<comment type="similarity">
    <text evidence="1 3">Belongs to the NusG family.</text>
</comment>
<dbReference type="InterPro" id="IPR047050">
    <property type="entry name" value="NGN"/>
</dbReference>
<dbReference type="Proteomes" id="UP000249886">
    <property type="component" value="Unassembled WGS sequence"/>
</dbReference>
<dbReference type="GO" id="GO:0005829">
    <property type="term" value="C:cytosol"/>
    <property type="evidence" value="ECO:0007669"/>
    <property type="project" value="UniProtKB-ARBA"/>
</dbReference>
<evidence type="ECO:0000256" key="3">
    <source>
        <dbReference type="RuleBase" id="RU000538"/>
    </source>
</evidence>
<organism evidence="5 6">
    <name type="scientific">Corynebacterium matruchotii</name>
    <dbReference type="NCBI Taxonomy" id="43768"/>
    <lineage>
        <taxon>Bacteria</taxon>
        <taxon>Bacillati</taxon>
        <taxon>Actinomycetota</taxon>
        <taxon>Actinomycetes</taxon>
        <taxon>Mycobacteriales</taxon>
        <taxon>Corynebacteriaceae</taxon>
        <taxon>Corynebacterium</taxon>
    </lineage>
</organism>
<dbReference type="InterPro" id="IPR008991">
    <property type="entry name" value="Translation_prot_SH3-like_sf"/>
</dbReference>
<dbReference type="SUPFAM" id="SSF50104">
    <property type="entry name" value="Translation proteins SH3-like domain"/>
    <property type="match status" value="1"/>
</dbReference>
<evidence type="ECO:0000256" key="4">
    <source>
        <dbReference type="SAM" id="MobiDB-lite"/>
    </source>
</evidence>
<dbReference type="Gene3D" id="3.30.70.940">
    <property type="entry name" value="NusG, N-terminal domain"/>
    <property type="match status" value="1"/>
</dbReference>
<reference evidence="5 6" key="1">
    <citation type="submission" date="2018-06" db="EMBL/GenBank/DDBJ databases">
        <authorList>
            <consortium name="Pathogen Informatics"/>
            <person name="Doyle S."/>
        </authorList>
    </citation>
    <scope>NUCLEOTIDE SEQUENCE [LARGE SCALE GENOMIC DNA]</scope>
    <source>
        <strain evidence="5 6">NCTC10254</strain>
    </source>
</reference>
<dbReference type="InterPro" id="IPR036735">
    <property type="entry name" value="NGN_dom_sf"/>
</dbReference>
<dbReference type="HAMAP" id="MF_00948">
    <property type="entry name" value="NusG"/>
    <property type="match status" value="1"/>
</dbReference>
<feature type="region of interest" description="Disordered" evidence="4">
    <location>
        <begin position="1"/>
        <end position="75"/>
    </location>
</feature>
<dbReference type="Gene3D" id="2.30.30.30">
    <property type="match status" value="1"/>
</dbReference>
<proteinExistence type="inferred from homology"/>
<dbReference type="FunFam" id="2.30.30.30:FF:000002">
    <property type="entry name" value="Transcription termination/antitermination factor NusG"/>
    <property type="match status" value="1"/>
</dbReference>
<comment type="function">
    <text evidence="1 3">Participates in transcription elongation, termination and antitermination.</text>
</comment>
<dbReference type="InterPro" id="IPR001062">
    <property type="entry name" value="Transcrpt_antiterm_NusG"/>
</dbReference>
<dbReference type="InterPro" id="IPR014722">
    <property type="entry name" value="Rib_uL2_dom2"/>
</dbReference>
<dbReference type="SUPFAM" id="SSF82679">
    <property type="entry name" value="N-utilization substance G protein NusG, N-terminal domain"/>
    <property type="match status" value="1"/>
</dbReference>
<comment type="caution">
    <text evidence="5">The sequence shown here is derived from an EMBL/GenBank/DDBJ whole genome shotgun (WGS) entry which is preliminary data.</text>
</comment>
<dbReference type="Pfam" id="PF02357">
    <property type="entry name" value="NusG"/>
    <property type="match status" value="1"/>
</dbReference>
<dbReference type="NCBIfam" id="TIGR00922">
    <property type="entry name" value="nusG"/>
    <property type="match status" value="1"/>
</dbReference>
<dbReference type="EMBL" id="UARK01000001">
    <property type="protein sequence ID" value="SPW24182.1"/>
    <property type="molecule type" value="Genomic_DNA"/>
</dbReference>
<dbReference type="PRINTS" id="PR00338">
    <property type="entry name" value="NUSGTNSCPFCT"/>
</dbReference>
<keyword evidence="1 3" id="KW-0806">Transcription termination</keyword>
<dbReference type="GO" id="GO:0006353">
    <property type="term" value="P:DNA-templated transcription termination"/>
    <property type="evidence" value="ECO:0007669"/>
    <property type="project" value="UniProtKB-UniRule"/>
</dbReference>
<sequence>MSEETQDSLAAAMSELSESEAAEASEASQSAPAGEQKPETVKSEGAGETAAPEPGAAETADATETAEATETDEDGEYQVRLRRYIRELKKQPGQWYIIQCYSGYENKVKANLDMRIQTLEVEDSIFEVVVPVEQALEIRDGKRKIVKRKLLPGYVLVRMNINDHAWSVVRETPGVTSFVGNEGNATPVKPRDVAKFLMPRDTKPVAESTQAAGETPEGEKVVAMPTDMAKPKVVVNYEVGEAVTILEGPLASVSATISKIDAENSKVEVLVSIFGRETPVDLTFDQIKKID</sequence>
<keyword evidence="1 3" id="KW-0805">Transcription regulation</keyword>
<evidence type="ECO:0000256" key="1">
    <source>
        <dbReference type="HAMAP-Rule" id="MF_00948"/>
    </source>
</evidence>
<dbReference type="GeneID" id="84573024"/>
<gene>
    <name evidence="1 5" type="primary">nusG</name>
    <name evidence="5" type="ORF">NCTC10254_00548</name>
</gene>